<feature type="compositionally biased region" description="Basic and acidic residues" evidence="1">
    <location>
        <begin position="91"/>
        <end position="112"/>
    </location>
</feature>
<gene>
    <name evidence="2" type="ORF">GCM10023086_13660</name>
</gene>
<accession>A0ABP8FAF3</accession>
<evidence type="ECO:0000313" key="2">
    <source>
        <dbReference type="EMBL" id="GAA4298976.1"/>
    </source>
</evidence>
<evidence type="ECO:0000313" key="3">
    <source>
        <dbReference type="Proteomes" id="UP001501115"/>
    </source>
</evidence>
<proteinExistence type="predicted"/>
<protein>
    <submittedName>
        <fullName evidence="2">Uncharacterized protein</fullName>
    </submittedName>
</protein>
<sequence>MLGHLSVVQVAFHPACVQPDQQAAQLVAQVHVIVSPSVRIGQAAACGPVVAAGGPCPYGGPRRRSLPPLPSRAAKRVRNEWFRPRPWRAPAHKENGPVRGGDTDRPEGGFPP</sequence>
<organism evidence="2 3">
    <name type="scientific">Streptomyces venetus</name>
    <dbReference type="NCBI Taxonomy" id="1701086"/>
    <lineage>
        <taxon>Bacteria</taxon>
        <taxon>Bacillati</taxon>
        <taxon>Actinomycetota</taxon>
        <taxon>Actinomycetes</taxon>
        <taxon>Kitasatosporales</taxon>
        <taxon>Streptomycetaceae</taxon>
        <taxon>Streptomyces</taxon>
    </lineage>
</organism>
<name>A0ABP8FAF3_9ACTN</name>
<comment type="caution">
    <text evidence="2">The sequence shown here is derived from an EMBL/GenBank/DDBJ whole genome shotgun (WGS) entry which is preliminary data.</text>
</comment>
<dbReference type="Proteomes" id="UP001501115">
    <property type="component" value="Unassembled WGS sequence"/>
</dbReference>
<evidence type="ECO:0000256" key="1">
    <source>
        <dbReference type="SAM" id="MobiDB-lite"/>
    </source>
</evidence>
<keyword evidence="3" id="KW-1185">Reference proteome</keyword>
<feature type="region of interest" description="Disordered" evidence="1">
    <location>
        <begin position="58"/>
        <end position="112"/>
    </location>
</feature>
<dbReference type="EMBL" id="BAABET010000002">
    <property type="protein sequence ID" value="GAA4298976.1"/>
    <property type="molecule type" value="Genomic_DNA"/>
</dbReference>
<reference evidence="3" key="1">
    <citation type="journal article" date="2019" name="Int. J. Syst. Evol. Microbiol.">
        <title>The Global Catalogue of Microorganisms (GCM) 10K type strain sequencing project: providing services to taxonomists for standard genome sequencing and annotation.</title>
        <authorList>
            <consortium name="The Broad Institute Genomics Platform"/>
            <consortium name="The Broad Institute Genome Sequencing Center for Infectious Disease"/>
            <person name="Wu L."/>
            <person name="Ma J."/>
        </authorList>
    </citation>
    <scope>NUCLEOTIDE SEQUENCE [LARGE SCALE GENOMIC DNA]</scope>
    <source>
        <strain evidence="3">JCM 31290</strain>
    </source>
</reference>